<dbReference type="SUPFAM" id="SSF53756">
    <property type="entry name" value="UDP-Glycosyltransferase/glycogen phosphorylase"/>
    <property type="match status" value="1"/>
</dbReference>
<keyword evidence="4" id="KW-0472">Membrane</keyword>
<dbReference type="PhylomeDB" id="B4I552"/>
<feature type="transmembrane region" description="Helical" evidence="4">
    <location>
        <begin position="244"/>
        <end position="263"/>
    </location>
</feature>
<reference evidence="5 6" key="1">
    <citation type="journal article" date="2007" name="Nature">
        <title>Evolution of genes and genomes on the Drosophila phylogeny.</title>
        <authorList>
            <consortium name="Drosophila 12 Genomes Consortium"/>
            <person name="Clark A.G."/>
            <person name="Eisen M.B."/>
            <person name="Smith D.R."/>
            <person name="Bergman C.M."/>
            <person name="Oliver B."/>
            <person name="Markow T.A."/>
            <person name="Kaufman T.C."/>
            <person name="Kellis M."/>
            <person name="Gelbart W."/>
            <person name="Iyer V.N."/>
            <person name="Pollard D.A."/>
            <person name="Sackton T.B."/>
            <person name="Larracuente A.M."/>
            <person name="Singh N.D."/>
            <person name="Abad J.P."/>
            <person name="Abt D.N."/>
            <person name="Adryan B."/>
            <person name="Aguade M."/>
            <person name="Akashi H."/>
            <person name="Anderson W.W."/>
            <person name="Aquadro C.F."/>
            <person name="Ardell D.H."/>
            <person name="Arguello R."/>
            <person name="Artieri C.G."/>
            <person name="Barbash D.A."/>
            <person name="Barker D."/>
            <person name="Barsanti P."/>
            <person name="Batterham P."/>
            <person name="Batzoglou S."/>
            <person name="Begun D."/>
            <person name="Bhutkar A."/>
            <person name="Blanco E."/>
            <person name="Bosak S.A."/>
            <person name="Bradley R.K."/>
            <person name="Brand A.D."/>
            <person name="Brent M.R."/>
            <person name="Brooks A.N."/>
            <person name="Brown R.H."/>
            <person name="Butlin R.K."/>
            <person name="Caggese C."/>
            <person name="Calvi B.R."/>
            <person name="Bernardo de Carvalho A."/>
            <person name="Caspi A."/>
            <person name="Castrezana S."/>
            <person name="Celniker S.E."/>
            <person name="Chang J.L."/>
            <person name="Chapple C."/>
            <person name="Chatterji S."/>
            <person name="Chinwalla A."/>
            <person name="Civetta A."/>
            <person name="Clifton S.W."/>
            <person name="Comeron J.M."/>
            <person name="Costello J.C."/>
            <person name="Coyne J.A."/>
            <person name="Daub J."/>
            <person name="David R.G."/>
            <person name="Delcher A.L."/>
            <person name="Delehaunty K."/>
            <person name="Do C.B."/>
            <person name="Ebling H."/>
            <person name="Edwards K."/>
            <person name="Eickbush T."/>
            <person name="Evans J.D."/>
            <person name="Filipski A."/>
            <person name="Findeiss S."/>
            <person name="Freyhult E."/>
            <person name="Fulton L."/>
            <person name="Fulton R."/>
            <person name="Garcia A.C."/>
            <person name="Gardiner A."/>
            <person name="Garfield D.A."/>
            <person name="Garvin B.E."/>
            <person name="Gibson G."/>
            <person name="Gilbert D."/>
            <person name="Gnerre S."/>
            <person name="Godfrey J."/>
            <person name="Good R."/>
            <person name="Gotea V."/>
            <person name="Gravely B."/>
            <person name="Greenberg A.J."/>
            <person name="Griffiths-Jones S."/>
            <person name="Gross S."/>
            <person name="Guigo R."/>
            <person name="Gustafson E.A."/>
            <person name="Haerty W."/>
            <person name="Hahn M.W."/>
            <person name="Halligan D.L."/>
            <person name="Halpern A.L."/>
            <person name="Halter G.M."/>
            <person name="Han M.V."/>
            <person name="Heger A."/>
            <person name="Hillier L."/>
            <person name="Hinrichs A.S."/>
            <person name="Holmes I."/>
            <person name="Hoskins R.A."/>
            <person name="Hubisz M.J."/>
            <person name="Hultmark D."/>
            <person name="Huntley M.A."/>
            <person name="Jaffe D.B."/>
            <person name="Jagadeeshan S."/>
            <person name="Jeck W.R."/>
            <person name="Johnson J."/>
            <person name="Jones C.D."/>
            <person name="Jordan W.C."/>
            <person name="Karpen G.H."/>
            <person name="Kataoka E."/>
            <person name="Keightley P.D."/>
            <person name="Kheradpour P."/>
            <person name="Kirkness E.F."/>
            <person name="Koerich L.B."/>
            <person name="Kristiansen K."/>
            <person name="Kudrna D."/>
            <person name="Kulathinal R.J."/>
            <person name="Kumar S."/>
            <person name="Kwok R."/>
            <person name="Lander E."/>
            <person name="Langley C.H."/>
            <person name="Lapoint R."/>
            <person name="Lazzaro B.P."/>
            <person name="Lee S.J."/>
            <person name="Levesque L."/>
            <person name="Li R."/>
            <person name="Lin C.F."/>
            <person name="Lin M.F."/>
            <person name="Lindblad-Toh K."/>
            <person name="Llopart A."/>
            <person name="Long M."/>
            <person name="Low L."/>
            <person name="Lozovsky E."/>
            <person name="Lu J."/>
            <person name="Luo M."/>
            <person name="Machado C.A."/>
            <person name="Makalowski W."/>
            <person name="Marzo M."/>
            <person name="Matsuda M."/>
            <person name="Matzkin L."/>
            <person name="McAllister B."/>
            <person name="McBride C.S."/>
            <person name="McKernan B."/>
            <person name="McKernan K."/>
            <person name="Mendez-Lago M."/>
            <person name="Minx P."/>
            <person name="Mollenhauer M.U."/>
            <person name="Montooth K."/>
            <person name="Mount S.M."/>
            <person name="Mu X."/>
            <person name="Myers E."/>
            <person name="Negre B."/>
            <person name="Newfeld S."/>
            <person name="Nielsen R."/>
            <person name="Noor M.A."/>
            <person name="O'Grady P."/>
            <person name="Pachter L."/>
            <person name="Papaceit M."/>
            <person name="Parisi M.J."/>
            <person name="Parisi M."/>
            <person name="Parts L."/>
            <person name="Pedersen J.S."/>
            <person name="Pesole G."/>
            <person name="Phillippy A.M."/>
            <person name="Ponting C.P."/>
            <person name="Pop M."/>
            <person name="Porcelli D."/>
            <person name="Powell J.R."/>
            <person name="Prohaska S."/>
            <person name="Pruitt K."/>
            <person name="Puig M."/>
            <person name="Quesneville H."/>
            <person name="Ram K.R."/>
            <person name="Rand D."/>
            <person name="Rasmussen M.D."/>
            <person name="Reed L.K."/>
            <person name="Reenan R."/>
            <person name="Reily A."/>
            <person name="Remington K.A."/>
            <person name="Rieger T.T."/>
            <person name="Ritchie M.G."/>
            <person name="Robin C."/>
            <person name="Rogers Y.H."/>
            <person name="Rohde C."/>
            <person name="Rozas J."/>
            <person name="Rubenfield M.J."/>
            <person name="Ruiz A."/>
            <person name="Russo S."/>
            <person name="Salzberg S.L."/>
            <person name="Sanchez-Gracia A."/>
            <person name="Saranga D.J."/>
            <person name="Sato H."/>
            <person name="Schaeffer S.W."/>
            <person name="Schatz M.C."/>
            <person name="Schlenke T."/>
            <person name="Schwartz R."/>
            <person name="Segarra C."/>
            <person name="Singh R.S."/>
            <person name="Sirot L."/>
            <person name="Sirota M."/>
            <person name="Sisneros N.B."/>
            <person name="Smith C.D."/>
            <person name="Smith T.F."/>
            <person name="Spieth J."/>
            <person name="Stage D.E."/>
            <person name="Stark A."/>
            <person name="Stephan W."/>
            <person name="Strausberg R.L."/>
            <person name="Strempel S."/>
            <person name="Sturgill D."/>
            <person name="Sutton G."/>
            <person name="Sutton G.G."/>
            <person name="Tao W."/>
            <person name="Teichmann S."/>
            <person name="Tobari Y.N."/>
            <person name="Tomimura Y."/>
            <person name="Tsolas J.M."/>
            <person name="Valente V.L."/>
            <person name="Venter E."/>
            <person name="Venter J.C."/>
            <person name="Vicario S."/>
            <person name="Vieira F.G."/>
            <person name="Vilella A.J."/>
            <person name="Villasante A."/>
            <person name="Walenz B."/>
            <person name="Wang J."/>
            <person name="Wasserman M."/>
            <person name="Watts T."/>
            <person name="Wilson D."/>
            <person name="Wilson R.K."/>
            <person name="Wing R.A."/>
            <person name="Wolfner M.F."/>
            <person name="Wong A."/>
            <person name="Wong G.K."/>
            <person name="Wu C.I."/>
            <person name="Wu G."/>
            <person name="Yamamoto D."/>
            <person name="Yang H.P."/>
            <person name="Yang S.P."/>
            <person name="Yorke J.A."/>
            <person name="Yoshida K."/>
            <person name="Zdobnov E."/>
            <person name="Zhang P."/>
            <person name="Zhang Y."/>
            <person name="Zimin A.V."/>
            <person name="Baldwin J."/>
            <person name="Abdouelleil A."/>
            <person name="Abdulkadir J."/>
            <person name="Abebe A."/>
            <person name="Abera B."/>
            <person name="Abreu J."/>
            <person name="Acer S.C."/>
            <person name="Aftuck L."/>
            <person name="Alexander A."/>
            <person name="An P."/>
            <person name="Anderson E."/>
            <person name="Anderson S."/>
            <person name="Arachi H."/>
            <person name="Azer M."/>
            <person name="Bachantsang P."/>
            <person name="Barry A."/>
            <person name="Bayul T."/>
            <person name="Berlin A."/>
            <person name="Bessette D."/>
            <person name="Bloom T."/>
            <person name="Blye J."/>
            <person name="Boguslavskiy L."/>
            <person name="Bonnet C."/>
            <person name="Boukhgalter B."/>
            <person name="Bourzgui I."/>
            <person name="Brown A."/>
            <person name="Cahill P."/>
            <person name="Channer S."/>
            <person name="Cheshatsang Y."/>
            <person name="Chuda L."/>
            <person name="Citroen M."/>
            <person name="Collymore A."/>
            <person name="Cooke P."/>
            <person name="Costello M."/>
            <person name="D'Aco K."/>
            <person name="Daza R."/>
            <person name="De Haan G."/>
            <person name="DeGray S."/>
            <person name="DeMaso C."/>
            <person name="Dhargay N."/>
            <person name="Dooley K."/>
            <person name="Dooley E."/>
            <person name="Doricent M."/>
            <person name="Dorje P."/>
            <person name="Dorjee K."/>
            <person name="Dupes A."/>
            <person name="Elong R."/>
            <person name="Falk J."/>
            <person name="Farina A."/>
            <person name="Faro S."/>
            <person name="Ferguson D."/>
            <person name="Fisher S."/>
            <person name="Foley C.D."/>
            <person name="Franke A."/>
            <person name="Friedrich D."/>
            <person name="Gadbois L."/>
            <person name="Gearin G."/>
            <person name="Gearin C.R."/>
            <person name="Giannoukos G."/>
            <person name="Goode T."/>
            <person name="Graham J."/>
            <person name="Grandbois E."/>
            <person name="Grewal S."/>
            <person name="Gyaltsen K."/>
            <person name="Hafez N."/>
            <person name="Hagos B."/>
            <person name="Hall J."/>
            <person name="Henson C."/>
            <person name="Hollinger A."/>
            <person name="Honan T."/>
            <person name="Huard M.D."/>
            <person name="Hughes L."/>
            <person name="Hurhula B."/>
            <person name="Husby M.E."/>
            <person name="Kamat A."/>
            <person name="Kanga B."/>
            <person name="Kashin S."/>
            <person name="Khazanovich D."/>
            <person name="Kisner P."/>
            <person name="Lance K."/>
            <person name="Lara M."/>
            <person name="Lee W."/>
            <person name="Lennon N."/>
            <person name="Letendre F."/>
            <person name="LeVine R."/>
            <person name="Lipovsky A."/>
            <person name="Liu X."/>
            <person name="Liu J."/>
            <person name="Liu S."/>
            <person name="Lokyitsang T."/>
            <person name="Lokyitsang Y."/>
            <person name="Lubonja R."/>
            <person name="Lui A."/>
            <person name="MacDonald P."/>
            <person name="Magnisalis V."/>
            <person name="Maru K."/>
            <person name="Matthews C."/>
            <person name="McCusker W."/>
            <person name="McDonough S."/>
            <person name="Mehta T."/>
            <person name="Meldrim J."/>
            <person name="Meneus L."/>
            <person name="Mihai O."/>
            <person name="Mihalev A."/>
            <person name="Mihova T."/>
            <person name="Mittelman R."/>
            <person name="Mlenga V."/>
            <person name="Montmayeur A."/>
            <person name="Mulrain L."/>
            <person name="Navidi A."/>
            <person name="Naylor J."/>
            <person name="Negash T."/>
            <person name="Nguyen T."/>
            <person name="Nguyen N."/>
            <person name="Nicol R."/>
            <person name="Norbu C."/>
            <person name="Norbu N."/>
            <person name="Novod N."/>
            <person name="O'Neill B."/>
            <person name="Osman S."/>
            <person name="Markiewicz E."/>
            <person name="Oyono O.L."/>
            <person name="Patti C."/>
            <person name="Phunkhang P."/>
            <person name="Pierre F."/>
            <person name="Priest M."/>
            <person name="Raghuraman S."/>
            <person name="Rege F."/>
            <person name="Reyes R."/>
            <person name="Rise C."/>
            <person name="Rogov P."/>
            <person name="Ross K."/>
            <person name="Ryan E."/>
            <person name="Settipalli S."/>
            <person name="Shea T."/>
            <person name="Sherpa N."/>
            <person name="Shi L."/>
            <person name="Shih D."/>
            <person name="Sparrow T."/>
            <person name="Spaulding J."/>
            <person name="Stalker J."/>
            <person name="Stange-Thomann N."/>
            <person name="Stavropoulos S."/>
            <person name="Stone C."/>
            <person name="Strader C."/>
            <person name="Tesfaye S."/>
            <person name="Thomson T."/>
            <person name="Thoulutsang Y."/>
            <person name="Thoulutsang D."/>
            <person name="Topham K."/>
            <person name="Topping I."/>
            <person name="Tsamla T."/>
            <person name="Vassiliev H."/>
            <person name="Vo A."/>
            <person name="Wangchuk T."/>
            <person name="Wangdi T."/>
            <person name="Weiand M."/>
            <person name="Wilkinson J."/>
            <person name="Wilson A."/>
            <person name="Yadav S."/>
            <person name="Young G."/>
            <person name="Yu Q."/>
            <person name="Zembek L."/>
            <person name="Zhong D."/>
            <person name="Zimmer A."/>
            <person name="Zwirko Z."/>
            <person name="Jaffe D.B."/>
            <person name="Alvarez P."/>
            <person name="Brockman W."/>
            <person name="Butler J."/>
            <person name="Chin C."/>
            <person name="Gnerre S."/>
            <person name="Grabherr M."/>
            <person name="Kleber M."/>
            <person name="Mauceli E."/>
            <person name="MacCallum I."/>
        </authorList>
    </citation>
    <scope>NUCLEOTIDE SEQUENCE [LARGE SCALE GENOMIC DNA]</scope>
    <source>
        <strain evidence="6">Rob3c / Tucson 14021-0248.25</strain>
    </source>
</reference>
<keyword evidence="4" id="KW-1133">Transmembrane helix</keyword>
<evidence type="ECO:0000256" key="1">
    <source>
        <dbReference type="ARBA" id="ARBA00009995"/>
    </source>
</evidence>
<accession>B4I552</accession>
<evidence type="ECO:0000256" key="4">
    <source>
        <dbReference type="SAM" id="Phobius"/>
    </source>
</evidence>
<dbReference type="HOGENOM" id="CLU_012949_2_1_1"/>
<proteinExistence type="inferred from homology"/>
<dbReference type="GO" id="GO:0008194">
    <property type="term" value="F:UDP-glycosyltransferase activity"/>
    <property type="evidence" value="ECO:0007669"/>
    <property type="project" value="InterPro"/>
</dbReference>
<dbReference type="Gene3D" id="3.40.50.2000">
    <property type="entry name" value="Glycogen Phosphorylase B"/>
    <property type="match status" value="1"/>
</dbReference>
<keyword evidence="3" id="KW-0808">Transferase</keyword>
<evidence type="ECO:0000256" key="2">
    <source>
        <dbReference type="ARBA" id="ARBA00022676"/>
    </source>
</evidence>
<dbReference type="InterPro" id="IPR002213">
    <property type="entry name" value="UDP_glucos_trans"/>
</dbReference>
<dbReference type="Proteomes" id="UP000001292">
    <property type="component" value="Unassembled WGS sequence"/>
</dbReference>
<dbReference type="InterPro" id="IPR050271">
    <property type="entry name" value="UDP-glycosyltransferase"/>
</dbReference>
<dbReference type="PANTHER" id="PTHR48043">
    <property type="entry name" value="EG:EG0003.4 PROTEIN-RELATED"/>
    <property type="match status" value="1"/>
</dbReference>
<gene>
    <name evidence="5" type="primary">Dsec\GM17208</name>
    <name evidence="5" type="ORF">Dsec_GM17208</name>
</gene>
<dbReference type="EMBL" id="CH480822">
    <property type="protein sequence ID" value="EDW55508.1"/>
    <property type="molecule type" value="Genomic_DNA"/>
</dbReference>
<sequence length="287" mass="32686">MITSSNQLEGQYEFMMHPNFKEIYENPKTKFDLADPLPKELAKFLDNADEGAIFFSLGTNVNTNTFRPDTVDILYKVLSQLPQRVIWKWEDLKNKPGNASNIFFGNWLPQDDILAHPNTKLFITHAGKGGVAEAQYHGVPMVALPIFGDQQGNAEIMTKSGFGRWLDILTMTENELKETIYEVLENPAYRETIGKFSTLYRDRPLTARQSVIYWTEYVLRHQGALHLQSPLINTGFVARNNLDVYGVVLLVSILLIVTSKFLLRKILNVASGYSNRRESLARKLKSN</sequence>
<evidence type="ECO:0000313" key="6">
    <source>
        <dbReference type="Proteomes" id="UP000001292"/>
    </source>
</evidence>
<dbReference type="AlphaFoldDB" id="B4I552"/>
<comment type="similarity">
    <text evidence="1">Belongs to the UDP-glycosyltransferase family.</text>
</comment>
<dbReference type="OMA" id="WWIESSS"/>
<evidence type="ECO:0000256" key="3">
    <source>
        <dbReference type="ARBA" id="ARBA00022679"/>
    </source>
</evidence>
<dbReference type="STRING" id="7238.B4I552"/>
<organism evidence="6">
    <name type="scientific">Drosophila sechellia</name>
    <name type="common">Fruit fly</name>
    <dbReference type="NCBI Taxonomy" id="7238"/>
    <lineage>
        <taxon>Eukaryota</taxon>
        <taxon>Metazoa</taxon>
        <taxon>Ecdysozoa</taxon>
        <taxon>Arthropoda</taxon>
        <taxon>Hexapoda</taxon>
        <taxon>Insecta</taxon>
        <taxon>Pterygota</taxon>
        <taxon>Neoptera</taxon>
        <taxon>Endopterygota</taxon>
        <taxon>Diptera</taxon>
        <taxon>Brachycera</taxon>
        <taxon>Muscomorpha</taxon>
        <taxon>Ephydroidea</taxon>
        <taxon>Drosophilidae</taxon>
        <taxon>Drosophila</taxon>
        <taxon>Sophophora</taxon>
    </lineage>
</organism>
<dbReference type="Pfam" id="PF00201">
    <property type="entry name" value="UDPGT"/>
    <property type="match status" value="1"/>
</dbReference>
<dbReference type="CDD" id="cd03784">
    <property type="entry name" value="GT1_Gtf-like"/>
    <property type="match status" value="1"/>
</dbReference>
<keyword evidence="4" id="KW-0812">Transmembrane</keyword>
<dbReference type="PANTHER" id="PTHR48043:SF159">
    <property type="entry name" value="EG:EG0003.4 PROTEIN-RELATED"/>
    <property type="match status" value="1"/>
</dbReference>
<keyword evidence="2" id="KW-0328">Glycosyltransferase</keyword>
<name>B4I552_DROSE</name>
<dbReference type="FunFam" id="3.40.50.2000:FF:000050">
    <property type="entry name" value="UDP-glucuronosyltransferase"/>
    <property type="match status" value="1"/>
</dbReference>
<dbReference type="SMR" id="B4I552"/>
<keyword evidence="6" id="KW-1185">Reference proteome</keyword>
<protein>
    <submittedName>
        <fullName evidence="5">GM17208</fullName>
    </submittedName>
</protein>
<evidence type="ECO:0000313" key="5">
    <source>
        <dbReference type="EMBL" id="EDW55508.1"/>
    </source>
</evidence>